<evidence type="ECO:0000313" key="4">
    <source>
        <dbReference type="Proteomes" id="UP001597267"/>
    </source>
</evidence>
<dbReference type="SUPFAM" id="SSF116726">
    <property type="entry name" value="TrkA C-terminal domain-like"/>
    <property type="match status" value="1"/>
</dbReference>
<dbReference type="InterPro" id="IPR003148">
    <property type="entry name" value="RCK_N"/>
</dbReference>
<dbReference type="RefSeq" id="WP_125711952.1">
    <property type="nucleotide sequence ID" value="NZ_JBHTOP010000026.1"/>
</dbReference>
<keyword evidence="3" id="KW-0407">Ion channel</keyword>
<dbReference type="PANTHER" id="PTHR43833">
    <property type="entry name" value="POTASSIUM CHANNEL PROTEIN 2-RELATED-RELATED"/>
    <property type="match status" value="1"/>
</dbReference>
<dbReference type="Gene3D" id="3.40.50.720">
    <property type="entry name" value="NAD(P)-binding Rossmann-like Domain"/>
    <property type="match status" value="1"/>
</dbReference>
<keyword evidence="3" id="KW-0813">Transport</keyword>
<dbReference type="InterPro" id="IPR006037">
    <property type="entry name" value="RCK_C"/>
</dbReference>
<dbReference type="PROSITE" id="PS51202">
    <property type="entry name" value="RCK_C"/>
    <property type="match status" value="1"/>
</dbReference>
<dbReference type="InterPro" id="IPR036291">
    <property type="entry name" value="NAD(P)-bd_dom_sf"/>
</dbReference>
<sequence>MKKNFAVLGLGRFGESVVRTLYETHQDVLAVDIKEDRVRALMDVSTQTLIADTQDEEVLRSLNIDTFDYVVIGIGNNMEASILTTLLAKELGAKNVIAKAETDAQGRVLKRVGADKVVFPERDMGHGVVRKLLSNHILNFIDLSDKYTLAEIEITDPTFTNQNLIELDLRRRFDLTVIAINHGHEINVSPQPTDIVKLHDIIAVVGPIKNVEALDEALKK</sequence>
<accession>A0ABW4J929</accession>
<evidence type="ECO:0000259" key="2">
    <source>
        <dbReference type="PROSITE" id="PS51202"/>
    </source>
</evidence>
<protein>
    <submittedName>
        <fullName evidence="3">Potassium channel family protein</fullName>
    </submittedName>
</protein>
<dbReference type="PANTHER" id="PTHR43833:SF7">
    <property type="entry name" value="KTR SYSTEM POTASSIUM UPTAKE PROTEIN C"/>
    <property type="match status" value="1"/>
</dbReference>
<feature type="domain" description="RCK C-terminal" evidence="2">
    <location>
        <begin position="135"/>
        <end position="220"/>
    </location>
</feature>
<keyword evidence="4" id="KW-1185">Reference proteome</keyword>
<evidence type="ECO:0000313" key="3">
    <source>
        <dbReference type="EMBL" id="MFD1672544.1"/>
    </source>
</evidence>
<name>A0ABW4J929_9LACO</name>
<dbReference type="InterPro" id="IPR036721">
    <property type="entry name" value="RCK_C_sf"/>
</dbReference>
<dbReference type="Proteomes" id="UP001597267">
    <property type="component" value="Unassembled WGS sequence"/>
</dbReference>
<dbReference type="PROSITE" id="PS51201">
    <property type="entry name" value="RCK_N"/>
    <property type="match status" value="1"/>
</dbReference>
<proteinExistence type="predicted"/>
<dbReference type="Gene3D" id="3.30.70.1450">
    <property type="entry name" value="Regulator of K+ conductance, C-terminal domain"/>
    <property type="match status" value="1"/>
</dbReference>
<dbReference type="SUPFAM" id="SSF51735">
    <property type="entry name" value="NAD(P)-binding Rossmann-fold domains"/>
    <property type="match status" value="1"/>
</dbReference>
<dbReference type="GO" id="GO:0034220">
    <property type="term" value="P:monoatomic ion transmembrane transport"/>
    <property type="evidence" value="ECO:0007669"/>
    <property type="project" value="UniProtKB-KW"/>
</dbReference>
<dbReference type="EMBL" id="JBHTOP010000026">
    <property type="protein sequence ID" value="MFD1672544.1"/>
    <property type="molecule type" value="Genomic_DNA"/>
</dbReference>
<evidence type="ECO:0000259" key="1">
    <source>
        <dbReference type="PROSITE" id="PS51201"/>
    </source>
</evidence>
<gene>
    <name evidence="3" type="ORF">ACFQ5M_10570</name>
</gene>
<comment type="caution">
    <text evidence="3">The sequence shown here is derived from an EMBL/GenBank/DDBJ whole genome shotgun (WGS) entry which is preliminary data.</text>
</comment>
<keyword evidence="3" id="KW-0406">Ion transport</keyword>
<organism evidence="3 4">
    <name type="scientific">Agrilactobacillus yilanensis</name>
    <dbReference type="NCBI Taxonomy" id="2485997"/>
    <lineage>
        <taxon>Bacteria</taxon>
        <taxon>Bacillati</taxon>
        <taxon>Bacillota</taxon>
        <taxon>Bacilli</taxon>
        <taxon>Lactobacillales</taxon>
        <taxon>Lactobacillaceae</taxon>
        <taxon>Agrilactobacillus</taxon>
    </lineage>
</organism>
<reference evidence="4" key="1">
    <citation type="journal article" date="2019" name="Int. J. Syst. Evol. Microbiol.">
        <title>The Global Catalogue of Microorganisms (GCM) 10K type strain sequencing project: providing services to taxonomists for standard genome sequencing and annotation.</title>
        <authorList>
            <consortium name="The Broad Institute Genomics Platform"/>
            <consortium name="The Broad Institute Genome Sequencing Center for Infectious Disease"/>
            <person name="Wu L."/>
            <person name="Ma J."/>
        </authorList>
    </citation>
    <scope>NUCLEOTIDE SEQUENCE [LARGE SCALE GENOMIC DNA]</scope>
    <source>
        <strain evidence="4">CCM 8896</strain>
    </source>
</reference>
<dbReference type="InterPro" id="IPR050721">
    <property type="entry name" value="Trk_Ktr_HKT_K-transport"/>
</dbReference>
<dbReference type="Pfam" id="PF02080">
    <property type="entry name" value="TrkA_C"/>
    <property type="match status" value="1"/>
</dbReference>
<dbReference type="Pfam" id="PF02254">
    <property type="entry name" value="TrkA_N"/>
    <property type="match status" value="1"/>
</dbReference>
<feature type="domain" description="RCK N-terminal" evidence="1">
    <location>
        <begin position="2"/>
        <end position="118"/>
    </location>
</feature>